<evidence type="ECO:0000313" key="2">
    <source>
        <dbReference type="Proteomes" id="UP000198362"/>
    </source>
</evidence>
<proteinExistence type="predicted"/>
<evidence type="ECO:0000313" key="1">
    <source>
        <dbReference type="EMBL" id="SNT59464.1"/>
    </source>
</evidence>
<keyword evidence="2" id="KW-1185">Reference proteome</keyword>
<organism evidence="1 2">
    <name type="scientific">Asanoa hainanensis</name>
    <dbReference type="NCBI Taxonomy" id="560556"/>
    <lineage>
        <taxon>Bacteria</taxon>
        <taxon>Bacillati</taxon>
        <taxon>Actinomycetota</taxon>
        <taxon>Actinomycetes</taxon>
        <taxon>Micromonosporales</taxon>
        <taxon>Micromonosporaceae</taxon>
        <taxon>Asanoa</taxon>
    </lineage>
</organism>
<accession>A0A239NYM0</accession>
<name>A0A239NYM0_9ACTN</name>
<gene>
    <name evidence="1" type="ORF">SAMN05421812_111191</name>
</gene>
<protein>
    <submittedName>
        <fullName evidence="1">Uncharacterized protein</fullName>
    </submittedName>
</protein>
<reference evidence="1 2" key="1">
    <citation type="submission" date="2017-06" db="EMBL/GenBank/DDBJ databases">
        <authorList>
            <person name="Kim H.J."/>
            <person name="Triplett B.A."/>
        </authorList>
    </citation>
    <scope>NUCLEOTIDE SEQUENCE [LARGE SCALE GENOMIC DNA]</scope>
    <source>
        <strain evidence="1 2">CGMCC 4.5593</strain>
    </source>
</reference>
<dbReference type="AlphaFoldDB" id="A0A239NYM0"/>
<dbReference type="Proteomes" id="UP000198362">
    <property type="component" value="Unassembled WGS sequence"/>
</dbReference>
<sequence>MRAGAMFTASPDRTADRAAVASGLLALTKLDNADLAVVLLLDLWGEDRNALDETAVLVIDAALRSADPKAQLVAAEVLCRNAERLGASQSLHWPYTIDGCWNPAFLPKTKLLLVEALLNMAVRGEEQTQNALRSVAVRLYGMWEDPDPRFKGCLGTLIEAIVPRLRELGYTDFMQGRRKIHLSDFEAAANTATANPDGFLDQLVQARVRSLRDWANGCEKVDLGHGALATSVSNPMRAVTLS</sequence>
<dbReference type="EMBL" id="FZPH01000011">
    <property type="protein sequence ID" value="SNT59464.1"/>
    <property type="molecule type" value="Genomic_DNA"/>
</dbReference>